<feature type="active site" description="O-(5'-phospho-DNA)-serine intermediate" evidence="4 5">
    <location>
        <position position="10"/>
    </location>
</feature>
<feature type="domain" description="Resolvase/invertase-type recombinase catalytic" evidence="6">
    <location>
        <begin position="2"/>
        <end position="137"/>
    </location>
</feature>
<geneLocation type="plasmid" evidence="8">
    <name>ppz04</name>
</geneLocation>
<dbReference type="AlphaFoldDB" id="A0A2H5F662"/>
<dbReference type="InterPro" id="IPR036162">
    <property type="entry name" value="Resolvase-like_N_sf"/>
</dbReference>
<dbReference type="SMART" id="SM00857">
    <property type="entry name" value="Resolvase"/>
    <property type="match status" value="1"/>
</dbReference>
<keyword evidence="2" id="KW-0238">DNA-binding</keyword>
<evidence type="ECO:0000256" key="1">
    <source>
        <dbReference type="ARBA" id="ARBA00022908"/>
    </source>
</evidence>
<keyword evidence="8" id="KW-1185">Reference proteome</keyword>
<proteinExistence type="predicted"/>
<sequence length="239" mass="25233">MLFVAYLRVSTDRQGKSGLGLEAQRAAVLDHVAGKGKIAAEYVEIESGKKNDRPQLARALAEAKRIGAVLLIAKLDRLARNVAFIANLLEAGVEIAAADMPEANRFLLHVMAAVAEHEAQAISDRTRAALAAAKARGVALGWSMPGRAGEQRQAARKGAECNARKADQHAANVLPVIRQIAARGASLRQIAAELNMRGIRTARGGLWYAATVRNAMARENGIAAQAGCAGAAKWVCSSP</sequence>
<dbReference type="GO" id="GO:0015074">
    <property type="term" value="P:DNA integration"/>
    <property type="evidence" value="ECO:0007669"/>
    <property type="project" value="UniProtKB-KW"/>
</dbReference>
<dbReference type="SUPFAM" id="SSF53041">
    <property type="entry name" value="Resolvase-like"/>
    <property type="match status" value="1"/>
</dbReference>
<dbReference type="EMBL" id="CP025434">
    <property type="protein sequence ID" value="AUH67036.1"/>
    <property type="molecule type" value="Genomic_DNA"/>
</dbReference>
<name>A0A2H5F662_9RHOB</name>
<dbReference type="InterPro" id="IPR011109">
    <property type="entry name" value="DNA_bind_recombinase_dom"/>
</dbReference>
<reference evidence="7 8" key="1">
    <citation type="journal article" date="2013" name="Antonie Van Leeuwenhoek">
        <title>Paracoccus zhejiangensis sp. nov., isolated from activated sludge in wastewater-treatment system.</title>
        <authorList>
            <person name="Wu Z.G."/>
            <person name="Zhang D.F."/>
            <person name="Liu Y.L."/>
            <person name="Wang F."/>
            <person name="Jiang X."/>
            <person name="Li C."/>
            <person name="Li S.P."/>
            <person name="Hong Q."/>
            <person name="Li W.J."/>
        </authorList>
    </citation>
    <scope>NUCLEOTIDE SEQUENCE [LARGE SCALE GENOMIC DNA]</scope>
    <source>
        <strain evidence="7 8">J6</strain>
        <plasmid evidence="8">Plasmid ppz04</plasmid>
    </source>
</reference>
<evidence type="ECO:0000256" key="4">
    <source>
        <dbReference type="PIRSR" id="PIRSR606118-50"/>
    </source>
</evidence>
<keyword evidence="7" id="KW-0614">Plasmid</keyword>
<accession>A0A2H5F662</accession>
<dbReference type="GO" id="GO:0000150">
    <property type="term" value="F:DNA strand exchange activity"/>
    <property type="evidence" value="ECO:0007669"/>
    <property type="project" value="InterPro"/>
</dbReference>
<dbReference type="KEGG" id="pzh:CX676_22355"/>
<dbReference type="Proteomes" id="UP000234530">
    <property type="component" value="Plasmid pPZ04"/>
</dbReference>
<dbReference type="PANTHER" id="PTHR30461">
    <property type="entry name" value="DNA-INVERTASE FROM LAMBDOID PROPHAGE"/>
    <property type="match status" value="1"/>
</dbReference>
<dbReference type="CDD" id="cd00338">
    <property type="entry name" value="Ser_Recombinase"/>
    <property type="match status" value="1"/>
</dbReference>
<keyword evidence="3" id="KW-0233">DNA recombination</keyword>
<evidence type="ECO:0000256" key="5">
    <source>
        <dbReference type="PROSITE-ProRule" id="PRU10137"/>
    </source>
</evidence>
<dbReference type="Pfam" id="PF07508">
    <property type="entry name" value="Recombinase"/>
    <property type="match status" value="1"/>
</dbReference>
<evidence type="ECO:0000259" key="6">
    <source>
        <dbReference type="PROSITE" id="PS51736"/>
    </source>
</evidence>
<gene>
    <name evidence="7" type="ORF">CX676_22355</name>
</gene>
<evidence type="ECO:0000256" key="2">
    <source>
        <dbReference type="ARBA" id="ARBA00023125"/>
    </source>
</evidence>
<dbReference type="GO" id="GO:0003677">
    <property type="term" value="F:DNA binding"/>
    <property type="evidence" value="ECO:0007669"/>
    <property type="project" value="UniProtKB-KW"/>
</dbReference>
<dbReference type="InterPro" id="IPR006119">
    <property type="entry name" value="Resolv_N"/>
</dbReference>
<dbReference type="InterPro" id="IPR006118">
    <property type="entry name" value="Recombinase_CS"/>
</dbReference>
<dbReference type="OrthoDB" id="2290206at2"/>
<organism evidence="7 8">
    <name type="scientific">Paracoccus zhejiangensis</name>
    <dbReference type="NCBI Taxonomy" id="1077935"/>
    <lineage>
        <taxon>Bacteria</taxon>
        <taxon>Pseudomonadati</taxon>
        <taxon>Pseudomonadota</taxon>
        <taxon>Alphaproteobacteria</taxon>
        <taxon>Rhodobacterales</taxon>
        <taxon>Paracoccaceae</taxon>
        <taxon>Paracoccus</taxon>
    </lineage>
</organism>
<dbReference type="InterPro" id="IPR050639">
    <property type="entry name" value="SSR_resolvase"/>
</dbReference>
<dbReference type="PANTHER" id="PTHR30461:SF2">
    <property type="entry name" value="SERINE RECOMBINASE PINE-RELATED"/>
    <property type="match status" value="1"/>
</dbReference>
<evidence type="ECO:0000313" key="8">
    <source>
        <dbReference type="Proteomes" id="UP000234530"/>
    </source>
</evidence>
<dbReference type="Pfam" id="PF00239">
    <property type="entry name" value="Resolvase"/>
    <property type="match status" value="1"/>
</dbReference>
<dbReference type="PROSITE" id="PS51736">
    <property type="entry name" value="RECOMBINASES_3"/>
    <property type="match status" value="1"/>
</dbReference>
<dbReference type="Gene3D" id="3.40.50.1390">
    <property type="entry name" value="Resolvase, N-terminal catalytic domain"/>
    <property type="match status" value="1"/>
</dbReference>
<evidence type="ECO:0000313" key="7">
    <source>
        <dbReference type="EMBL" id="AUH67036.1"/>
    </source>
</evidence>
<protein>
    <submittedName>
        <fullName evidence="7">Resolvase</fullName>
    </submittedName>
</protein>
<evidence type="ECO:0000256" key="3">
    <source>
        <dbReference type="ARBA" id="ARBA00023172"/>
    </source>
</evidence>
<dbReference type="RefSeq" id="WP_101754981.1">
    <property type="nucleotide sequence ID" value="NZ_CP025434.1"/>
</dbReference>
<dbReference type="PROSITE" id="PS00397">
    <property type="entry name" value="RECOMBINASES_1"/>
    <property type="match status" value="1"/>
</dbReference>
<keyword evidence="1" id="KW-0229">DNA integration</keyword>